<dbReference type="RefSeq" id="WP_090924942.1">
    <property type="nucleotide sequence ID" value="NZ_JACLIC010000055.1"/>
</dbReference>
<proteinExistence type="predicted"/>
<organism evidence="1 2">
    <name type="scientific">Paenibacillus cucumis</name>
    <name type="common">ex Kampfer et al. 2016</name>
    <dbReference type="NCBI Taxonomy" id="1776858"/>
    <lineage>
        <taxon>Bacteria</taxon>
        <taxon>Bacillati</taxon>
        <taxon>Bacillota</taxon>
        <taxon>Bacilli</taxon>
        <taxon>Bacillales</taxon>
        <taxon>Paenibacillaceae</taxon>
        <taxon>Paenibacillus</taxon>
    </lineage>
</organism>
<evidence type="ECO:0000313" key="2">
    <source>
        <dbReference type="Proteomes" id="UP000706031"/>
    </source>
</evidence>
<keyword evidence="2" id="KW-1185">Reference proteome</keyword>
<sequence>MNREILDEMHQLSHNDDRRYHLLMAGVKQMLHEQKLNRYRWLGRLKERKRQRNIQADRWE</sequence>
<comment type="caution">
    <text evidence="1">The sequence shown here is derived from an EMBL/GenBank/DDBJ whole genome shotgun (WGS) entry which is preliminary data.</text>
</comment>
<protein>
    <submittedName>
        <fullName evidence="1">Uncharacterized protein</fullName>
    </submittedName>
</protein>
<dbReference type="EMBL" id="JACLIC010000055">
    <property type="protein sequence ID" value="MBY0206992.1"/>
    <property type="molecule type" value="Genomic_DNA"/>
</dbReference>
<dbReference type="Proteomes" id="UP000706031">
    <property type="component" value="Unassembled WGS sequence"/>
</dbReference>
<evidence type="ECO:0000313" key="1">
    <source>
        <dbReference type="EMBL" id="MBY0206992.1"/>
    </source>
</evidence>
<name>A0ABS7KS45_9BACL</name>
<gene>
    <name evidence="1" type="ORF">H7T88_27575</name>
</gene>
<accession>A0ABS7KS45</accession>
<reference evidence="1 2" key="1">
    <citation type="submission" date="2020-08" db="EMBL/GenBank/DDBJ databases">
        <title>Fungal Genomes of the International Space Station.</title>
        <authorList>
            <person name="Seuylemezian A."/>
            <person name="Singh N.K."/>
            <person name="Wood J."/>
            <person name="Venkateswaran K."/>
        </authorList>
    </citation>
    <scope>NUCLEOTIDE SEQUENCE [LARGE SCALE GENOMIC DNA]</scope>
    <source>
        <strain evidence="1 2">S/N-304-OC-R4</strain>
    </source>
</reference>